<dbReference type="AlphaFoldDB" id="A0A1V9Z0T1"/>
<evidence type="ECO:0000313" key="2">
    <source>
        <dbReference type="EMBL" id="OQR91561.1"/>
    </source>
</evidence>
<dbReference type="Pfam" id="PF07714">
    <property type="entry name" value="PK_Tyr_Ser-Thr"/>
    <property type="match status" value="1"/>
</dbReference>
<dbReference type="SUPFAM" id="SSF56112">
    <property type="entry name" value="Protein kinase-like (PK-like)"/>
    <property type="match status" value="1"/>
</dbReference>
<name>A0A1V9Z0T1_9STRA</name>
<reference evidence="2 3" key="1">
    <citation type="journal article" date="2014" name="Genome Biol. Evol.">
        <title>The secreted proteins of Achlya hypogyna and Thraustotheca clavata identify the ancestral oomycete secretome and reveal gene acquisitions by horizontal gene transfer.</title>
        <authorList>
            <person name="Misner I."/>
            <person name="Blouin N."/>
            <person name="Leonard G."/>
            <person name="Richards T.A."/>
            <person name="Lane C.E."/>
        </authorList>
    </citation>
    <scope>NUCLEOTIDE SEQUENCE [LARGE SCALE GENOMIC DNA]</scope>
    <source>
        <strain evidence="2 3">ATCC 34112</strain>
    </source>
</reference>
<dbReference type="GO" id="GO:0005524">
    <property type="term" value="F:ATP binding"/>
    <property type="evidence" value="ECO:0007669"/>
    <property type="project" value="InterPro"/>
</dbReference>
<dbReference type="OrthoDB" id="4062651at2759"/>
<dbReference type="Gene3D" id="1.10.510.10">
    <property type="entry name" value="Transferase(Phosphotransferase) domain 1"/>
    <property type="match status" value="1"/>
</dbReference>
<sequence length="290" mass="33308">MKVYDALLPFKDSYYIDPQEIMWIRFKLYAYRFRNLQRCYRSSNHLITQKLPKNPKTAYCRNIVQDKTKPINPTLSTLSDLISTVKKDYIALLNLSKEKLCGIFNNQRQTNRLTWKHQMIEIAIGIASALVYMHSLKPVLIHRNLKASTVLLTAKQLPKVSGFGISPDRTIESAMTNGVGDIRWSAPELLLDDEIYSEKIDVYSFGVVLTELDTYQLPYQQELMTMSKSGLTMKLITGTLRPEVSAQCPRKILSIIKPCLQHDPKLRLDSTKVWSLLKEAKKSIHQTISN</sequence>
<dbReference type="InterPro" id="IPR001245">
    <property type="entry name" value="Ser-Thr/Tyr_kinase_cat_dom"/>
</dbReference>
<dbReference type="EMBL" id="JNBS01002407">
    <property type="protein sequence ID" value="OQR91561.1"/>
    <property type="molecule type" value="Genomic_DNA"/>
</dbReference>
<dbReference type="InterPro" id="IPR011009">
    <property type="entry name" value="Kinase-like_dom_sf"/>
</dbReference>
<keyword evidence="2" id="KW-0418">Kinase</keyword>
<dbReference type="GO" id="GO:0004674">
    <property type="term" value="F:protein serine/threonine kinase activity"/>
    <property type="evidence" value="ECO:0007669"/>
    <property type="project" value="TreeGrafter"/>
</dbReference>
<protein>
    <submittedName>
        <fullName evidence="2">Kinase</fullName>
    </submittedName>
</protein>
<dbReference type="InterPro" id="IPR051681">
    <property type="entry name" value="Ser/Thr_Kinases-Pseudokinases"/>
</dbReference>
<dbReference type="PANTHER" id="PTHR44329:SF214">
    <property type="entry name" value="PROTEIN KINASE DOMAIN-CONTAINING PROTEIN"/>
    <property type="match status" value="1"/>
</dbReference>
<comment type="caution">
    <text evidence="2">The sequence shown here is derived from an EMBL/GenBank/DDBJ whole genome shotgun (WGS) entry which is preliminary data.</text>
</comment>
<dbReference type="PANTHER" id="PTHR44329">
    <property type="entry name" value="SERINE/THREONINE-PROTEIN KINASE TNNI3K-RELATED"/>
    <property type="match status" value="1"/>
</dbReference>
<keyword evidence="2" id="KW-0808">Transferase</keyword>
<feature type="domain" description="Protein kinase" evidence="1">
    <location>
        <begin position="1"/>
        <end position="288"/>
    </location>
</feature>
<gene>
    <name evidence="2" type="ORF">THRCLA_08940</name>
</gene>
<dbReference type="STRING" id="74557.A0A1V9Z0T1"/>
<dbReference type="InterPro" id="IPR000719">
    <property type="entry name" value="Prot_kinase_dom"/>
</dbReference>
<proteinExistence type="predicted"/>
<evidence type="ECO:0000313" key="3">
    <source>
        <dbReference type="Proteomes" id="UP000243217"/>
    </source>
</evidence>
<dbReference type="Proteomes" id="UP000243217">
    <property type="component" value="Unassembled WGS sequence"/>
</dbReference>
<evidence type="ECO:0000259" key="1">
    <source>
        <dbReference type="PROSITE" id="PS50011"/>
    </source>
</evidence>
<accession>A0A1V9Z0T1</accession>
<dbReference type="PROSITE" id="PS50011">
    <property type="entry name" value="PROTEIN_KINASE_DOM"/>
    <property type="match status" value="1"/>
</dbReference>
<keyword evidence="3" id="KW-1185">Reference proteome</keyword>
<organism evidence="2 3">
    <name type="scientific">Thraustotheca clavata</name>
    <dbReference type="NCBI Taxonomy" id="74557"/>
    <lineage>
        <taxon>Eukaryota</taxon>
        <taxon>Sar</taxon>
        <taxon>Stramenopiles</taxon>
        <taxon>Oomycota</taxon>
        <taxon>Saprolegniomycetes</taxon>
        <taxon>Saprolegniales</taxon>
        <taxon>Achlyaceae</taxon>
        <taxon>Thraustotheca</taxon>
    </lineage>
</organism>